<sequence>MNKIRKTIKKIIPRSLKIYLHKKKKREEYINCSAFQELKKTGKKIILFGTPEYGNLGDHAIAKAELLFLQQYCSHLPIVEVTQEMLFWIKEDVFCQIEKEDILIYTGGGFFGTLYSKDGMSSLRDIVRRFPLNTIIIFPQTIFYSQDGRGKRELNSDRQLFNKHEKLFLFLREKKSYRFAIKEKILNEDHIFCVPDIVLTLNLSKIDEERNNILVCLRDDKEKRESINIEIIKKFATECGMQVEFGTTRIERDLKNSFEREKALNDKLKEFSAHRLVVTDRLHGMIFSVITGTPCIAIDNLTRKVSGVYDWINDIEYVKMGDPNKLEDLLIYMKNRINKEYTYMPRKHYYVPLIEVMKAVTQ</sequence>
<proteinExistence type="predicted"/>
<keyword evidence="3" id="KW-1185">Reference proteome</keyword>
<feature type="domain" description="Polysaccharide pyruvyl transferase" evidence="1">
    <location>
        <begin position="55"/>
        <end position="300"/>
    </location>
</feature>
<dbReference type="Pfam" id="PF04230">
    <property type="entry name" value="PS_pyruv_trans"/>
    <property type="match status" value="1"/>
</dbReference>
<dbReference type="GO" id="GO:0016740">
    <property type="term" value="F:transferase activity"/>
    <property type="evidence" value="ECO:0007669"/>
    <property type="project" value="UniProtKB-KW"/>
</dbReference>
<keyword evidence="2" id="KW-0808">Transferase</keyword>
<organism evidence="2 3">
    <name type="scientific">Drancourtella massiliensis</name>
    <dbReference type="NCBI Taxonomy" id="1632013"/>
    <lineage>
        <taxon>Bacteria</taxon>
        <taxon>Bacillati</taxon>
        <taxon>Bacillota</taxon>
        <taxon>Clostridia</taxon>
        <taxon>Eubacteriales</taxon>
        <taxon>Oscillospiraceae</taxon>
        <taxon>Drancourtella</taxon>
    </lineage>
</organism>
<evidence type="ECO:0000259" key="1">
    <source>
        <dbReference type="Pfam" id="PF04230"/>
    </source>
</evidence>
<dbReference type="PANTHER" id="PTHR36836:SF1">
    <property type="entry name" value="COLANIC ACID BIOSYNTHESIS PROTEIN WCAK"/>
    <property type="match status" value="1"/>
</dbReference>
<gene>
    <name evidence="2" type="ORF">H6A32_15035</name>
</gene>
<comment type="caution">
    <text evidence="2">The sequence shown here is derived from an EMBL/GenBank/DDBJ whole genome shotgun (WGS) entry which is preliminary data.</text>
</comment>
<reference evidence="2 3" key="1">
    <citation type="journal article" date="2021" name="Sci. Rep.">
        <title>The distribution of antibiotic resistance genes in chicken gut microbiota commensals.</title>
        <authorList>
            <person name="Juricova H."/>
            <person name="Matiasovicova J."/>
            <person name="Kubasova T."/>
            <person name="Cejkova D."/>
            <person name="Rychlik I."/>
        </authorList>
    </citation>
    <scope>NUCLEOTIDE SEQUENCE [LARGE SCALE GENOMIC DNA]</scope>
    <source>
        <strain evidence="2 3">An770</strain>
    </source>
</reference>
<dbReference type="InterPro" id="IPR007345">
    <property type="entry name" value="Polysacch_pyruvyl_Trfase"/>
</dbReference>
<name>A0ABS2EKF9_9FIRM</name>
<accession>A0ABS2EKF9</accession>
<dbReference type="PANTHER" id="PTHR36836">
    <property type="entry name" value="COLANIC ACID BIOSYNTHESIS PROTEIN WCAK"/>
    <property type="match status" value="1"/>
</dbReference>
<dbReference type="RefSeq" id="WP_204864749.1">
    <property type="nucleotide sequence ID" value="NZ_JACJKH010000041.1"/>
</dbReference>
<protein>
    <submittedName>
        <fullName evidence="2">Polysaccharide pyruvyl transferase family protein</fullName>
    </submittedName>
</protein>
<evidence type="ECO:0000313" key="3">
    <source>
        <dbReference type="Proteomes" id="UP000775686"/>
    </source>
</evidence>
<dbReference type="Proteomes" id="UP000775686">
    <property type="component" value="Unassembled WGS sequence"/>
</dbReference>
<evidence type="ECO:0000313" key="2">
    <source>
        <dbReference type="EMBL" id="MBM6745584.1"/>
    </source>
</evidence>
<dbReference type="EMBL" id="JACJKH010000041">
    <property type="protein sequence ID" value="MBM6745584.1"/>
    <property type="molecule type" value="Genomic_DNA"/>
</dbReference>